<sequence length="106" mass="12098">MAVLGRGKKYSDKPGWALDPKTKLELKIRENRRKLPAEHGGKLYDKEVEDAIKNKSISLADAGKVNAIQEMMRKERELRQGKQEGDGSDHNNGRNDAVIYEHKRNK</sequence>
<name>A0A6J7WF74_9CAUD</name>
<evidence type="ECO:0000256" key="1">
    <source>
        <dbReference type="SAM" id="MobiDB-lite"/>
    </source>
</evidence>
<evidence type="ECO:0000313" key="2">
    <source>
        <dbReference type="EMBL" id="CAB5212739.1"/>
    </source>
</evidence>
<feature type="region of interest" description="Disordered" evidence="1">
    <location>
        <begin position="75"/>
        <end position="106"/>
    </location>
</feature>
<dbReference type="EMBL" id="LR798232">
    <property type="protein sequence ID" value="CAB5212739.1"/>
    <property type="molecule type" value="Genomic_DNA"/>
</dbReference>
<reference evidence="2" key="1">
    <citation type="submission" date="2020-05" db="EMBL/GenBank/DDBJ databases">
        <authorList>
            <person name="Chiriac C."/>
            <person name="Salcher M."/>
            <person name="Ghai R."/>
            <person name="Kavagutti S V."/>
        </authorList>
    </citation>
    <scope>NUCLEOTIDE SEQUENCE</scope>
</reference>
<proteinExistence type="predicted"/>
<organism evidence="2">
    <name type="scientific">uncultured Caudovirales phage</name>
    <dbReference type="NCBI Taxonomy" id="2100421"/>
    <lineage>
        <taxon>Viruses</taxon>
        <taxon>Duplodnaviria</taxon>
        <taxon>Heunggongvirae</taxon>
        <taxon>Uroviricota</taxon>
        <taxon>Caudoviricetes</taxon>
        <taxon>Peduoviridae</taxon>
        <taxon>Maltschvirus</taxon>
        <taxon>Maltschvirus maltsch</taxon>
    </lineage>
</organism>
<protein>
    <submittedName>
        <fullName evidence="2">Uncharacterized protein</fullName>
    </submittedName>
</protein>
<gene>
    <name evidence="2" type="ORF">UFOVP192_50</name>
</gene>
<accession>A0A6J7WF74</accession>